<keyword evidence="3" id="KW-1015">Disulfide bond</keyword>
<dbReference type="OrthoDB" id="1890443at2759"/>
<dbReference type="PANTHER" id="PTHR33076">
    <property type="entry name" value="NON-SPECIFIC LIPID-TRANSFER PROTEIN 2-RELATED"/>
    <property type="match status" value="1"/>
</dbReference>
<protein>
    <recommendedName>
        <fullName evidence="4">Non-specific lipid-transfer protein</fullName>
    </recommendedName>
</protein>
<dbReference type="FunFam" id="1.10.110.10:FF:000002">
    <property type="entry name" value="Non-specific lipid-transfer protein"/>
    <property type="match status" value="1"/>
</dbReference>
<dbReference type="InterPro" id="IPR036312">
    <property type="entry name" value="Bifun_inhib/LTP/seed_sf"/>
</dbReference>
<reference evidence="6" key="1">
    <citation type="submission" date="2025-08" db="UniProtKB">
        <authorList>
            <consortium name="RefSeq"/>
        </authorList>
    </citation>
    <scope>IDENTIFICATION</scope>
</reference>
<dbReference type="SUPFAM" id="SSF47699">
    <property type="entry name" value="Bifunctional inhibitor/lipid-transfer protein/seed storage 2S albumin"/>
    <property type="match status" value="1"/>
</dbReference>
<evidence type="ECO:0000256" key="3">
    <source>
        <dbReference type="ARBA" id="ARBA00023157"/>
    </source>
</evidence>
<keyword evidence="4" id="KW-0446">Lipid-binding</keyword>
<dbReference type="SMART" id="SM00499">
    <property type="entry name" value="AAI"/>
    <property type="match status" value="1"/>
</dbReference>
<keyword evidence="5" id="KW-1185">Reference proteome</keyword>
<dbReference type="eggNOG" id="ENOG502S4CI">
    <property type="taxonomic scope" value="Eukaryota"/>
</dbReference>
<dbReference type="Gene3D" id="1.10.110.10">
    <property type="entry name" value="Plant lipid-transfer and hydrophobic proteins"/>
    <property type="match status" value="1"/>
</dbReference>
<evidence type="ECO:0000256" key="1">
    <source>
        <dbReference type="ARBA" id="ARBA00009748"/>
    </source>
</evidence>
<dbReference type="Pfam" id="PF00234">
    <property type="entry name" value="Tryp_alpha_amyl"/>
    <property type="match status" value="1"/>
</dbReference>
<evidence type="ECO:0000313" key="5">
    <source>
        <dbReference type="Proteomes" id="UP000189703"/>
    </source>
</evidence>
<evidence type="ECO:0000313" key="6">
    <source>
        <dbReference type="RefSeq" id="XP_010252074.1"/>
    </source>
</evidence>
<dbReference type="PRINTS" id="PR00382">
    <property type="entry name" value="LIPIDTRNSFER"/>
</dbReference>
<evidence type="ECO:0000256" key="2">
    <source>
        <dbReference type="ARBA" id="ARBA00022448"/>
    </source>
</evidence>
<dbReference type="InterPro" id="IPR000528">
    <property type="entry name" value="Plant_nsLTP"/>
</dbReference>
<dbReference type="AlphaFoldDB" id="A0A1U7ZT50"/>
<dbReference type="KEGG" id="nnu:104593778"/>
<dbReference type="GO" id="GO:0008289">
    <property type="term" value="F:lipid binding"/>
    <property type="evidence" value="ECO:0007669"/>
    <property type="project" value="UniProtKB-KW"/>
</dbReference>
<organism evidence="5 6">
    <name type="scientific">Nelumbo nucifera</name>
    <name type="common">Sacred lotus</name>
    <dbReference type="NCBI Taxonomy" id="4432"/>
    <lineage>
        <taxon>Eukaryota</taxon>
        <taxon>Viridiplantae</taxon>
        <taxon>Streptophyta</taxon>
        <taxon>Embryophyta</taxon>
        <taxon>Tracheophyta</taxon>
        <taxon>Spermatophyta</taxon>
        <taxon>Magnoliopsida</taxon>
        <taxon>Proteales</taxon>
        <taxon>Nelumbonaceae</taxon>
        <taxon>Nelumbo</taxon>
    </lineage>
</organism>
<dbReference type="RefSeq" id="XP_010252074.1">
    <property type="nucleotide sequence ID" value="XM_010253772.2"/>
</dbReference>
<comment type="similarity">
    <text evidence="1 4">Belongs to the plant LTP family.</text>
</comment>
<dbReference type="Proteomes" id="UP000189703">
    <property type="component" value="Unplaced"/>
</dbReference>
<dbReference type="PROSITE" id="PS00597">
    <property type="entry name" value="PLANT_LTP"/>
    <property type="match status" value="1"/>
</dbReference>
<sequence>MVASGSGVVMFGCLVLAFMVVAAPNAEAAITCGMVATQMTPCVNYLQNGGPVPAACCNGVKTLYGAAKTTPDRQTTCSCMKSAATQVPTIKVGNAASLPGKCGITIPYKISPTTDCSKVK</sequence>
<accession>A0A1U7ZT50</accession>
<dbReference type="GeneID" id="104593778"/>
<name>A0A1U7ZT50_NELNU</name>
<keyword evidence="2 4" id="KW-0813">Transport</keyword>
<dbReference type="OMA" id="RCNTSIC"/>
<dbReference type="InterPro" id="IPR016140">
    <property type="entry name" value="Bifunc_inhib/LTP/seed_store"/>
</dbReference>
<dbReference type="CDD" id="cd01960">
    <property type="entry name" value="nsLTP1"/>
    <property type="match status" value="1"/>
</dbReference>
<dbReference type="GO" id="GO:0006869">
    <property type="term" value="P:lipid transport"/>
    <property type="evidence" value="ECO:0007669"/>
    <property type="project" value="InterPro"/>
</dbReference>
<proteinExistence type="inferred from homology"/>
<dbReference type="FunCoup" id="A0A1U7ZT50">
    <property type="interactions" value="1725"/>
</dbReference>
<gene>
    <name evidence="6" type="primary">LOC104593778</name>
</gene>
<evidence type="ECO:0000256" key="4">
    <source>
        <dbReference type="RuleBase" id="RU000628"/>
    </source>
</evidence>
<comment type="function">
    <text evidence="4">Plant non-specific lipid-transfer proteins transfer phospholipids as well as galactolipids across membranes. May play a role in wax or cutin deposition in the cell walls of expanding epidermal cells and certain secretory tissues.</text>
</comment>